<evidence type="ECO:0000313" key="3">
    <source>
        <dbReference type="Proteomes" id="UP000286681"/>
    </source>
</evidence>
<evidence type="ECO:0000256" key="1">
    <source>
        <dbReference type="SAM" id="MobiDB-lite"/>
    </source>
</evidence>
<dbReference type="AlphaFoldDB" id="A0AAJ4VAU1"/>
<feature type="compositionally biased region" description="Basic and acidic residues" evidence="1">
    <location>
        <begin position="55"/>
        <end position="71"/>
    </location>
</feature>
<comment type="caution">
    <text evidence="2">The sequence shown here is derived from an EMBL/GenBank/DDBJ whole genome shotgun (WGS) entry which is preliminary data.</text>
</comment>
<reference evidence="2 3" key="1">
    <citation type="submission" date="2018-07" db="EMBL/GenBank/DDBJ databases">
        <title>Genomic and Epidemiologic Investigation of an Indolent Hospital Outbreak.</title>
        <authorList>
            <person name="Johnson R.C."/>
            <person name="Deming C."/>
            <person name="Conlan S."/>
            <person name="Zellmer C.J."/>
            <person name="Michelin A.V."/>
            <person name="Lee-Lin S."/>
            <person name="Thomas P.J."/>
            <person name="Park M."/>
            <person name="Weingarten R.A."/>
            <person name="Less J."/>
            <person name="Dekker J.P."/>
            <person name="Frank K.M."/>
            <person name="Musser K.A."/>
            <person name="Mcquiston J.R."/>
            <person name="Henderson D.K."/>
            <person name="Lau A.F."/>
            <person name="Palmore T.N."/>
            <person name="Segre J.A."/>
        </authorList>
    </citation>
    <scope>NUCLEOTIDE SEQUENCE [LARGE SCALE GENOMIC DNA]</scope>
    <source>
        <strain evidence="2 3">SK-NIH.Env10_0317</strain>
    </source>
</reference>
<sequence>AFRIPGLGAGLGGRLVELRGLAGDQRLELFDARLLFGEAALERVEAAVLRMRGKRGGECRRGEKDGTDTHRPTPLRAAFGA</sequence>
<accession>A0AAJ4VAU1</accession>
<proteinExistence type="predicted"/>
<feature type="non-terminal residue" evidence="2">
    <location>
        <position position="1"/>
    </location>
</feature>
<dbReference type="EMBL" id="QQWO01000010">
    <property type="protein sequence ID" value="RSV02053.1"/>
    <property type="molecule type" value="Genomic_DNA"/>
</dbReference>
<organism evidence="2 3">
    <name type="scientific">Sphingomonas koreensis</name>
    <dbReference type="NCBI Taxonomy" id="93064"/>
    <lineage>
        <taxon>Bacteria</taxon>
        <taxon>Pseudomonadati</taxon>
        <taxon>Pseudomonadota</taxon>
        <taxon>Alphaproteobacteria</taxon>
        <taxon>Sphingomonadales</taxon>
        <taxon>Sphingomonadaceae</taxon>
        <taxon>Sphingomonas</taxon>
    </lineage>
</organism>
<gene>
    <name evidence="2" type="ORF">CA257_12740</name>
</gene>
<protein>
    <submittedName>
        <fullName evidence="2">Uncharacterized protein</fullName>
    </submittedName>
</protein>
<dbReference type="Proteomes" id="UP000286681">
    <property type="component" value="Unassembled WGS sequence"/>
</dbReference>
<name>A0AAJ4VAU1_9SPHN</name>
<feature type="region of interest" description="Disordered" evidence="1">
    <location>
        <begin position="55"/>
        <end position="81"/>
    </location>
</feature>
<evidence type="ECO:0000313" key="2">
    <source>
        <dbReference type="EMBL" id="RSV02053.1"/>
    </source>
</evidence>